<dbReference type="Proteomes" id="UP001202328">
    <property type="component" value="Unassembled WGS sequence"/>
</dbReference>
<dbReference type="PANTHER" id="PTHR13500:SF0">
    <property type="entry name" value="NUCLEOLAR PRE-RIBOSOMAL-ASSOCIATED PROTEIN 1"/>
    <property type="match status" value="1"/>
</dbReference>
<evidence type="ECO:0000259" key="3">
    <source>
        <dbReference type="Pfam" id="PF16201"/>
    </source>
</evidence>
<evidence type="ECO:0000313" key="5">
    <source>
        <dbReference type="Proteomes" id="UP001202328"/>
    </source>
</evidence>
<dbReference type="PANTHER" id="PTHR13500">
    <property type="entry name" value="NUCLEOLAR PRERIBOSOMAL-ASSOCIATED PROTEIN 1"/>
    <property type="match status" value="1"/>
</dbReference>
<evidence type="ECO:0000259" key="2">
    <source>
        <dbReference type="Pfam" id="PF11707"/>
    </source>
</evidence>
<dbReference type="InterPro" id="IPR039844">
    <property type="entry name" value="URB1"/>
</dbReference>
<evidence type="ECO:0000313" key="4">
    <source>
        <dbReference type="EMBL" id="KAI3863149.1"/>
    </source>
</evidence>
<feature type="domain" description="URB1 C-terminal" evidence="3">
    <location>
        <begin position="2089"/>
        <end position="2279"/>
    </location>
</feature>
<keyword evidence="5" id="KW-1185">Reference proteome</keyword>
<name>A0AAD4S4T9_9MAGN</name>
<protein>
    <recommendedName>
        <fullName evidence="6">Nucleolar pre-ribosomal-associated protein 1</fullName>
    </recommendedName>
</protein>
<feature type="domain" description="URB1 N-terminal" evidence="2">
    <location>
        <begin position="193"/>
        <end position="439"/>
    </location>
</feature>
<comment type="caution">
    <text evidence="4">The sequence shown here is derived from an EMBL/GenBank/DDBJ whole genome shotgun (WGS) entry which is preliminary data.</text>
</comment>
<dbReference type="GO" id="GO:0000463">
    <property type="term" value="P:maturation of LSU-rRNA from tricistronic rRNA transcript (SSU-rRNA, 5.8S rRNA, LSU-rRNA)"/>
    <property type="evidence" value="ECO:0007669"/>
    <property type="project" value="TreeGrafter"/>
</dbReference>
<evidence type="ECO:0000256" key="1">
    <source>
        <dbReference type="SAM" id="MobiDB-lite"/>
    </source>
</evidence>
<dbReference type="EMBL" id="JAJJMB010014053">
    <property type="protein sequence ID" value="KAI3863149.1"/>
    <property type="molecule type" value="Genomic_DNA"/>
</dbReference>
<accession>A0AAD4S4T9</accession>
<dbReference type="GO" id="GO:0000466">
    <property type="term" value="P:maturation of 5.8S rRNA from tricistronic rRNA transcript (SSU-rRNA, 5.8S rRNA, LSU-rRNA)"/>
    <property type="evidence" value="ECO:0007669"/>
    <property type="project" value="TreeGrafter"/>
</dbReference>
<proteinExistence type="predicted"/>
<dbReference type="InterPro" id="IPR032436">
    <property type="entry name" value="URB1_C"/>
</dbReference>
<feature type="compositionally biased region" description="Acidic residues" evidence="1">
    <location>
        <begin position="10"/>
        <end position="33"/>
    </location>
</feature>
<feature type="region of interest" description="Disordered" evidence="1">
    <location>
        <begin position="1"/>
        <end position="33"/>
    </location>
</feature>
<sequence>MEETSSMSSYEEEEDSKGEIGMEDYTEISDVDDDNQIGVDEDILLFDNQDQIQEEDEMEVEKEEIPKFDEAKLRELLRNLKSVEVKIYSEAAKEFIKLLRGDTGCEILRHYVQASPLCIELEETWNARKGKSEVSKIISLITAVLEHPDGKFISGDKERLIISQKLDKFACLIIKSESSKEVKDGLLKEKKSKLPDVYEELKSKEGRRQNAALLLMAAIVKRGVGLASEVAEHFDFKLPVFASLAEYKKNKVENRKHSTRKSFIKFALSFLEVGNPRLLRWVLQQKEMFSGILRGLGSDDEETVVYVLSTLRDRVLTPDSLVPPSLRSVLFGSVTLEQLSSISGDPVDGPSADIAHEVLVMVCTDPQNGLMPDQKGVTNPLKGNRKRLLDLMKKLNAKDNGYHKDLLLEIVNGRPSFGSAYMDELPYNLEPRSSDNWFAAVSLVSDLVSSTSTSFNFDSHASQTHDPPTLDSPEVQCMLKCIIPRAFSRGVINRGLQHEDLYVKHGSVRLLLEALKSLDNLVGSIDYNSRSNNSMVHKWLNLKQDIQDEARAVLPDPQVLFKLLSDEKKEKEQNTDPKRCNKKMKRSRNFECHAGAKKSKIDRIDNDIDILIGGISTEPDNAMLYETESIIDELTIDQVENKKESDEVIAGIWGLQRVEQQDAEICFHSKVLDVLTLYLRTMPNTLEGSYDFFKELPSDPFTLSSNQQRSLLPLLVEYIGWSPERKVPIRPPEALYKHLHPLVNLLIRSPIKDIQNQAYTLARAAMFSTGAFDRDIQEIDAWFLFLPGYRREGQPEEGQGHDLFGDLFGVVVSFFCDAVSTVGNNLYKYHDMVRCKLSELNDIKDAPDFSPLVFCILNKCLRLLESSSEKKLCDKSMVSLYVCNTLSFLLQTQVQGGLLHAFIELLLTQRLCDLSTRNGFGDFTSLDDSSNFPCEWRPLKNLLLLSQNVSKKQACCSSYSIPQRTQCASRHPFARTLDNIKEIIKSGQGGDLVGVAAGFSSSIICISSYEILENFPSIITISHLLLGKHLQFLSYPFFLEQNFLSRVSDLWPNIVFSALEHFDTIAQNSRCGSYSSKEIISTMEVDSIKSASFAFSFFLKEAPFYVLFSAVLRVGNLESFVSSKLIDILKVKLTGGSPDDLIASLRLALFWAHQIQLSFRVDPGDELERPLQICFISIEHILTQLFADISNFDTSSIGEFPVLVPYLQEVAKIVFHHPAVILSLSQPLCRGLVPACVSLGNGSEDFVSSSKFSVHSMEHNILELLTTVANYFFSSYWDQAAVTEVQDAENKKLLKVFKSLVRQVVLFFMDKFDCCIRDKDLTPILPTYHIVVALSPYISPIELLELVQWIFRKVDLTDSIGWKSFKIDAFAVGCYIFDAAFDLLSSYLHQVSRRKAHSSLLWEVKGGNVDISLLQETYYKVIELATTFKLEFADICLLKAVNTVYKQKTMLPKENLFPLVMALSRVIKSTPIEIISHCIHATSATKAKLLFLLTEVSPLHLTLFGQIFLSILGKNMPSASSMIEENYKCVIADDELILLLPVALSYLNLSITKFGVQYLKSLGAIISIYSRILLDGFLNWKSFVSRTVFQEEFDESPPLSTKDLLNIFRGTLCGKTIHMLRYCFASNADFIDKKKRKDLFCSIYSSSGTHDGLLDCDVGEINNCSTNHSLNIAIRAIAKVCFSRLLLFPADDFIQSLRTKRGGGLEEMTLEVGSTRKDSMRLRLMSILVSTLRSIAMKFPVVTDNSGKSKSPECSVFKLIETYILRNISELCRKMQTELVQLDSLPFLDTFFSSSLRYRFEDPITLKVLRDVVITLSEGKFSSGVLLELMQAHSRFIPSILWTNSISDSSSVFHGVTLLRPLSSILKSHVLLLADLHMSDDKINLDLSSSYSRKLEVIKLLRVLYHLKACQNDNVAPAEDISMVPRQLLSLLLSCYGATMGKVDLEIFSLMSDIVSAEGSDLSINEMDYLWGGAALKLRRAKELESTHEIINGETCEERRRRQFRESFSIDPNLCVATVLHFPNERVDLDRPTTTNKLLEDNLLNMLEEPYPRIDRIQRYDPAFILRFSIHGLSMGYFELLEFAGLGLLALSIMSISSPDQGIRKLGYDALGLFTNALYKKDEQNKKSLSPLRLLLLSLQNGITLEMQRIPSVSAIFAAEASLVLLDPSSDHHFAISELLRRSPLNLKNIPLFDTLFESCSIKFKTDKLWILRLSYSGLNLDDDAEIFQFKCLHKMLSFYSSPLSDYESKILILQIVKKAVRLPTLARYLVKSCGLLSWLSSVFCFCDKRLYGDDKDQSVKAMTISLEVVNDIISQSTITKLLQNYHLEQLSELSSHLYKFIFENLVLIKQNAPLIHLILQIVVTTLRVTQKREMFEPHLNLSYDSLFQLYQAIDGGHDKGFGLTADLVLKAILTSAPPILNRRDISKLTRFVRWAIPVASMPYSEEKLVLRDSELQPTTFSREQQSKNTLLSTLLRWVAASVILGRISRTSCKIDTFALESRTKSRKEYTKEESLKSLLDNLRGRHDKGIDDDYVEGREDDHSNVVGLAVTILYLQQLLGMNDKVIQPVVSALSLLLLPDDSKSVGAVSLIGDQGRYLESLCAEISCPAEANLAWRWSFDRPWEDSSSKLTELQKVDEYNACETSLLIFSNAVGGRSVNLPVLSHQDLNDSGVFGWERNILSAGLLFN</sequence>
<reference evidence="4" key="1">
    <citation type="submission" date="2022-04" db="EMBL/GenBank/DDBJ databases">
        <title>A functionally conserved STORR gene fusion in Papaver species that diverged 16.8 million years ago.</title>
        <authorList>
            <person name="Catania T."/>
        </authorList>
    </citation>
    <scope>NUCLEOTIDE SEQUENCE</scope>
    <source>
        <strain evidence="4">S-188037</strain>
    </source>
</reference>
<organism evidence="4 5">
    <name type="scientific">Papaver atlanticum</name>
    <dbReference type="NCBI Taxonomy" id="357466"/>
    <lineage>
        <taxon>Eukaryota</taxon>
        <taxon>Viridiplantae</taxon>
        <taxon>Streptophyta</taxon>
        <taxon>Embryophyta</taxon>
        <taxon>Tracheophyta</taxon>
        <taxon>Spermatophyta</taxon>
        <taxon>Magnoliopsida</taxon>
        <taxon>Ranunculales</taxon>
        <taxon>Papaveraceae</taxon>
        <taxon>Papaveroideae</taxon>
        <taxon>Papaver</taxon>
    </lineage>
</organism>
<gene>
    <name evidence="4" type="ORF">MKW98_015607</name>
</gene>
<dbReference type="Pfam" id="PF11707">
    <property type="entry name" value="Npa1"/>
    <property type="match status" value="1"/>
</dbReference>
<dbReference type="Pfam" id="PF16201">
    <property type="entry name" value="NopRA1"/>
    <property type="match status" value="1"/>
</dbReference>
<dbReference type="InterPro" id="IPR021714">
    <property type="entry name" value="URB1_N"/>
</dbReference>
<evidence type="ECO:0008006" key="6">
    <source>
        <dbReference type="Google" id="ProtNLM"/>
    </source>
</evidence>
<dbReference type="GO" id="GO:0005730">
    <property type="term" value="C:nucleolus"/>
    <property type="evidence" value="ECO:0007669"/>
    <property type="project" value="TreeGrafter"/>
</dbReference>